<feature type="domain" description="AMP-dependent synthetase/ligase" evidence="3">
    <location>
        <begin position="147"/>
        <end position="357"/>
    </location>
</feature>
<reference evidence="5 6" key="1">
    <citation type="journal article" date="2013" name="Genome Announc.">
        <title>Whole-Genome Sequence of the Clinical Strain Corynebacterium argentoratense DSM 44202, Isolated from a Human Throat Specimen.</title>
        <authorList>
            <person name="Bomholt C."/>
            <person name="Glaub A."/>
            <person name="Gravermann K."/>
            <person name="Albersmeier A."/>
            <person name="Brinkrolf K."/>
            <person name="Ruckert C."/>
            <person name="Tauch A."/>
        </authorList>
    </citation>
    <scope>NUCLEOTIDE SEQUENCE [LARGE SCALE GENOMIC DNA]</scope>
    <source>
        <strain evidence="5">DSM 44202</strain>
    </source>
</reference>
<comment type="similarity">
    <text evidence="1">Belongs to the ATP-dependent AMP-binding enzyme family.</text>
</comment>
<dbReference type="InterPro" id="IPR025110">
    <property type="entry name" value="AMP-bd_C"/>
</dbReference>
<dbReference type="AlphaFoldDB" id="U3GT34"/>
<dbReference type="PROSITE" id="PS00455">
    <property type="entry name" value="AMP_BINDING"/>
    <property type="match status" value="1"/>
</dbReference>
<protein>
    <recommendedName>
        <fullName evidence="7">AMP-dependent synthetase/ligase domain-containing protein</fullName>
    </recommendedName>
</protein>
<feature type="domain" description="AMP-binding enzyme C-terminal" evidence="4">
    <location>
        <begin position="403"/>
        <end position="477"/>
    </location>
</feature>
<name>U3GT34_9CORY</name>
<dbReference type="eggNOG" id="COG0318">
    <property type="taxonomic scope" value="Bacteria"/>
</dbReference>
<dbReference type="Gene3D" id="3.30.300.30">
    <property type="match status" value="1"/>
</dbReference>
<evidence type="ECO:0000259" key="3">
    <source>
        <dbReference type="Pfam" id="PF00501"/>
    </source>
</evidence>
<evidence type="ECO:0000259" key="4">
    <source>
        <dbReference type="Pfam" id="PF13193"/>
    </source>
</evidence>
<evidence type="ECO:0008006" key="7">
    <source>
        <dbReference type="Google" id="ProtNLM"/>
    </source>
</evidence>
<evidence type="ECO:0000313" key="5">
    <source>
        <dbReference type="EMBL" id="AGU14479.1"/>
    </source>
</evidence>
<gene>
    <name evidence="5" type="ORF">CARG_01525</name>
</gene>
<dbReference type="PANTHER" id="PTHR24096">
    <property type="entry name" value="LONG-CHAIN-FATTY-ACID--COA LIGASE"/>
    <property type="match status" value="1"/>
</dbReference>
<dbReference type="GO" id="GO:0016405">
    <property type="term" value="F:CoA-ligase activity"/>
    <property type="evidence" value="ECO:0007669"/>
    <property type="project" value="TreeGrafter"/>
</dbReference>
<dbReference type="InterPro" id="IPR000873">
    <property type="entry name" value="AMP-dep_synth/lig_dom"/>
</dbReference>
<organism evidence="5 6">
    <name type="scientific">Corynebacterium argentoratense DSM 44202</name>
    <dbReference type="NCBI Taxonomy" id="1348662"/>
    <lineage>
        <taxon>Bacteria</taxon>
        <taxon>Bacillati</taxon>
        <taxon>Actinomycetota</taxon>
        <taxon>Actinomycetes</taxon>
        <taxon>Mycobacteriales</taxon>
        <taxon>Corynebacteriaceae</taxon>
        <taxon>Corynebacterium</taxon>
    </lineage>
</organism>
<proteinExistence type="inferred from homology"/>
<dbReference type="GeneID" id="78249175"/>
<dbReference type="KEGG" id="caz:CARG_01525"/>
<dbReference type="Proteomes" id="UP000016943">
    <property type="component" value="Chromosome"/>
</dbReference>
<evidence type="ECO:0000313" key="6">
    <source>
        <dbReference type="Proteomes" id="UP000016943"/>
    </source>
</evidence>
<dbReference type="STRING" id="1348662.CARG_01525"/>
<accession>U3GT34</accession>
<dbReference type="RefSeq" id="WP_020975617.1">
    <property type="nucleotide sequence ID" value="NC_022198.1"/>
</dbReference>
<dbReference type="InterPro" id="IPR020845">
    <property type="entry name" value="AMP-binding_CS"/>
</dbReference>
<dbReference type="OrthoDB" id="9803968at2"/>
<dbReference type="Pfam" id="PF00501">
    <property type="entry name" value="AMP-binding"/>
    <property type="match status" value="1"/>
</dbReference>
<evidence type="ECO:0000256" key="2">
    <source>
        <dbReference type="ARBA" id="ARBA00022598"/>
    </source>
</evidence>
<sequence length="483" mass="51915">MTRTRTTSAAETPLAARLWDVLFPEEGREKWWNTPALVDAHEQLTYGQFHDEVLTVAAGIIDRLDQMHGQAEPTGSHNSLGGTVVGIELLNGCGFAIAFHAVLAAGCIAMPVPQVPDTSYFYARSGAALALNEEELARLRQHPRCLETPARRSGTDVAALPFSSGTTSLPKPVRLSHASLAANVAQFVAVAPWQPGTTVLSVLPLSHIYGLTVLLNVPLAMKCRVVTKPFTPKEFLDDHARFRPAVSFIAPPLARLLATAKADFSSLTVMISGAAPLDPTIAKQAETNTGAKIYQGYGLTEASPVTHLCRHDDPLASIGHPLPHTTHSIRAPQDGTPLPNGQTGELWVQGPQIMLGYEGEADTGDWLRTGDLASIGERGEVYIHGRVKELIKYNGFSINPYRVEQAITAAGLCDDCAVYPATSSSGEEIPAAALVSPKPANLTLEQLQRALEPHLGRYELPRALRIVDAIPRSAAGKTLRREL</sequence>
<dbReference type="EMBL" id="CP006365">
    <property type="protein sequence ID" value="AGU14479.1"/>
    <property type="molecule type" value="Genomic_DNA"/>
</dbReference>
<dbReference type="InterPro" id="IPR042099">
    <property type="entry name" value="ANL_N_sf"/>
</dbReference>
<evidence type="ECO:0000256" key="1">
    <source>
        <dbReference type="ARBA" id="ARBA00006432"/>
    </source>
</evidence>
<keyword evidence="6" id="KW-1185">Reference proteome</keyword>
<dbReference type="PATRIC" id="fig|1348662.3.peg.300"/>
<dbReference type="PANTHER" id="PTHR24096:SF149">
    <property type="entry name" value="AMP-BINDING DOMAIN-CONTAINING PROTEIN-RELATED"/>
    <property type="match status" value="1"/>
</dbReference>
<dbReference type="Pfam" id="PF13193">
    <property type="entry name" value="AMP-binding_C"/>
    <property type="match status" value="1"/>
</dbReference>
<dbReference type="SUPFAM" id="SSF56801">
    <property type="entry name" value="Acetyl-CoA synthetase-like"/>
    <property type="match status" value="1"/>
</dbReference>
<dbReference type="Gene3D" id="3.40.50.12780">
    <property type="entry name" value="N-terminal domain of ligase-like"/>
    <property type="match status" value="1"/>
</dbReference>
<dbReference type="HOGENOM" id="CLU_000022_59_2_11"/>
<dbReference type="InterPro" id="IPR045851">
    <property type="entry name" value="AMP-bd_C_sf"/>
</dbReference>
<keyword evidence="2" id="KW-0436">Ligase</keyword>